<protein>
    <submittedName>
        <fullName evidence="2">Uncharacterized protein</fullName>
    </submittedName>
</protein>
<keyword evidence="3" id="KW-1185">Reference proteome</keyword>
<name>A0A1L7XNR8_9HELO</name>
<reference evidence="2 3" key="1">
    <citation type="submission" date="2016-03" db="EMBL/GenBank/DDBJ databases">
        <authorList>
            <person name="Ploux O."/>
        </authorList>
    </citation>
    <scope>NUCLEOTIDE SEQUENCE [LARGE SCALE GENOMIC DNA]</scope>
    <source>
        <strain evidence="2 3">UAMH 11012</strain>
    </source>
</reference>
<gene>
    <name evidence="2" type="ORF">PAC_16573</name>
</gene>
<dbReference type="EMBL" id="FJOG01000039">
    <property type="protein sequence ID" value="CZR66672.1"/>
    <property type="molecule type" value="Genomic_DNA"/>
</dbReference>
<evidence type="ECO:0000256" key="1">
    <source>
        <dbReference type="SAM" id="MobiDB-lite"/>
    </source>
</evidence>
<dbReference type="AlphaFoldDB" id="A0A1L7XNR8"/>
<proteinExistence type="predicted"/>
<sequence length="173" mass="17871">MCIDFDCLSIDKKVCAVEPNTNCPCLLVIPEPEVQWANATFLNQAQQMIKDFIETTFDLTATTCTTLTAVFAPSESLAGTGTKTYRQCGGTQARLNSAVSATVTSTWCAGVEASLSGRTKLLSGHIPTIAAPPSSTEVAATSPMPTPPATTSSASTSPLGQPGSLTCGTPYGC</sequence>
<organism evidence="2 3">
    <name type="scientific">Phialocephala subalpina</name>
    <dbReference type="NCBI Taxonomy" id="576137"/>
    <lineage>
        <taxon>Eukaryota</taxon>
        <taxon>Fungi</taxon>
        <taxon>Dikarya</taxon>
        <taxon>Ascomycota</taxon>
        <taxon>Pezizomycotina</taxon>
        <taxon>Leotiomycetes</taxon>
        <taxon>Helotiales</taxon>
        <taxon>Mollisiaceae</taxon>
        <taxon>Phialocephala</taxon>
        <taxon>Phialocephala fortinii species complex</taxon>
    </lineage>
</organism>
<accession>A0A1L7XNR8</accession>
<feature type="compositionally biased region" description="Low complexity" evidence="1">
    <location>
        <begin position="139"/>
        <end position="158"/>
    </location>
</feature>
<feature type="region of interest" description="Disordered" evidence="1">
    <location>
        <begin position="132"/>
        <end position="173"/>
    </location>
</feature>
<dbReference type="Proteomes" id="UP000184330">
    <property type="component" value="Unassembled WGS sequence"/>
</dbReference>
<evidence type="ECO:0000313" key="3">
    <source>
        <dbReference type="Proteomes" id="UP000184330"/>
    </source>
</evidence>
<evidence type="ECO:0000313" key="2">
    <source>
        <dbReference type="EMBL" id="CZR66672.1"/>
    </source>
</evidence>